<keyword evidence="1" id="KW-0472">Membrane</keyword>
<accession>A0A644ZY05</accession>
<dbReference type="AlphaFoldDB" id="A0A644ZY05"/>
<keyword evidence="1" id="KW-0812">Transmembrane</keyword>
<name>A0A644ZY05_9ZZZZ</name>
<comment type="caution">
    <text evidence="2">The sequence shown here is derived from an EMBL/GenBank/DDBJ whole genome shotgun (WGS) entry which is preliminary data.</text>
</comment>
<dbReference type="EMBL" id="VSSQ01010823">
    <property type="protein sequence ID" value="MPM45308.1"/>
    <property type="molecule type" value="Genomic_DNA"/>
</dbReference>
<evidence type="ECO:0000313" key="2">
    <source>
        <dbReference type="EMBL" id="MPM45308.1"/>
    </source>
</evidence>
<evidence type="ECO:0000256" key="1">
    <source>
        <dbReference type="SAM" id="Phobius"/>
    </source>
</evidence>
<feature type="transmembrane region" description="Helical" evidence="1">
    <location>
        <begin position="28"/>
        <end position="45"/>
    </location>
</feature>
<gene>
    <name evidence="2" type="ORF">SDC9_91994</name>
</gene>
<proteinExistence type="predicted"/>
<keyword evidence="1" id="KW-1133">Transmembrane helix</keyword>
<sequence>MAFTIVILSIIIYNCIEANISNIKISLYLSIVAVLFSYSTIYLQGTRSHRQEEIRLIEKRLDNFYLPLHNLFIGYEQNPMDRYQEQKTKFLEIGCYSHLAEKEAFELFDKCQDDDSLIKLIDQVRKDINMLQNKYKEKTKDKGFFS</sequence>
<organism evidence="2">
    <name type="scientific">bioreactor metagenome</name>
    <dbReference type="NCBI Taxonomy" id="1076179"/>
    <lineage>
        <taxon>unclassified sequences</taxon>
        <taxon>metagenomes</taxon>
        <taxon>ecological metagenomes</taxon>
    </lineage>
</organism>
<protein>
    <submittedName>
        <fullName evidence="2">Uncharacterized protein</fullName>
    </submittedName>
</protein>
<reference evidence="2" key="1">
    <citation type="submission" date="2019-08" db="EMBL/GenBank/DDBJ databases">
        <authorList>
            <person name="Kucharzyk K."/>
            <person name="Murdoch R.W."/>
            <person name="Higgins S."/>
            <person name="Loffler F."/>
        </authorList>
    </citation>
    <scope>NUCLEOTIDE SEQUENCE</scope>
</reference>